<keyword evidence="9" id="KW-1185">Reference proteome</keyword>
<evidence type="ECO:0000256" key="3">
    <source>
        <dbReference type="ARBA" id="ARBA00022960"/>
    </source>
</evidence>
<organism evidence="8 9">
    <name type="scientific">Polynucleobacter kasalickyi</name>
    <dbReference type="NCBI Taxonomy" id="1938817"/>
    <lineage>
        <taxon>Bacteria</taxon>
        <taxon>Pseudomonadati</taxon>
        <taxon>Pseudomonadota</taxon>
        <taxon>Betaproteobacteria</taxon>
        <taxon>Burkholderiales</taxon>
        <taxon>Burkholderiaceae</taxon>
        <taxon>Polynucleobacter</taxon>
    </lineage>
</organism>
<dbReference type="InterPro" id="IPR042177">
    <property type="entry name" value="Cell/Rod_1"/>
</dbReference>
<comment type="similarity">
    <text evidence="1 5">Belongs to the MreC family.</text>
</comment>
<evidence type="ECO:0000259" key="7">
    <source>
        <dbReference type="Pfam" id="PF04085"/>
    </source>
</evidence>
<dbReference type="NCBIfam" id="TIGR00219">
    <property type="entry name" value="mreC"/>
    <property type="match status" value="1"/>
</dbReference>
<keyword evidence="6" id="KW-0175">Coiled coil</keyword>
<evidence type="ECO:0000256" key="2">
    <source>
        <dbReference type="ARBA" id="ARBA00013855"/>
    </source>
</evidence>
<dbReference type="InterPro" id="IPR042175">
    <property type="entry name" value="Cell/Rod_MreC_2"/>
</dbReference>
<dbReference type="PIRSF" id="PIRSF038471">
    <property type="entry name" value="MreC"/>
    <property type="match status" value="1"/>
</dbReference>
<evidence type="ECO:0000256" key="4">
    <source>
        <dbReference type="ARBA" id="ARBA00032089"/>
    </source>
</evidence>
<evidence type="ECO:0000256" key="5">
    <source>
        <dbReference type="PIRNR" id="PIRNR038471"/>
    </source>
</evidence>
<proteinExistence type="inferred from homology"/>
<dbReference type="PANTHER" id="PTHR34138">
    <property type="entry name" value="CELL SHAPE-DETERMINING PROTEIN MREC"/>
    <property type="match status" value="1"/>
</dbReference>
<name>A0A1W2AWQ1_9BURK</name>
<dbReference type="AlphaFoldDB" id="A0A1W2AWQ1"/>
<keyword evidence="3 5" id="KW-0133">Cell shape</keyword>
<sequence>MFRSPPALFNTGAPIYKMLWLVGLATLLMVLDLRYQATDQIRSVIQHVLHPVQVLVNQPGRMLSSLSDDLVMMKTMKQTIIEQKNTIKDLALLSSNSENLESENKNLRKLLRLQEQSPYKTLAAEIIYNPINPSSQKVVISRGKNDGVLLGMPVANDGGIIGQVVRLYDDVAEVALLEERDATVPIMVSRNGQRGVVFGAGRSAPLELRFVSNFSDLDVGDYLSTSGIDGVFPPGIPVAIITKIERAIDNSGAQISCRPLAELNSSKHVMVLLYHPTSDAPNPTVPESIKNKKNFKRAN</sequence>
<dbReference type="EMBL" id="FWXJ01000010">
    <property type="protein sequence ID" value="SMC65126.1"/>
    <property type="molecule type" value="Genomic_DNA"/>
</dbReference>
<dbReference type="OrthoDB" id="9808025at2"/>
<dbReference type="GO" id="GO:0008360">
    <property type="term" value="P:regulation of cell shape"/>
    <property type="evidence" value="ECO:0007669"/>
    <property type="project" value="UniProtKB-KW"/>
</dbReference>
<accession>A0A1W2AWQ1</accession>
<protein>
    <recommendedName>
        <fullName evidence="2 5">Cell shape-determining protein MreC</fullName>
    </recommendedName>
    <alternativeName>
        <fullName evidence="4 5">Cell shape protein MreC</fullName>
    </alternativeName>
</protein>
<feature type="coiled-coil region" evidence="6">
    <location>
        <begin position="90"/>
        <end position="117"/>
    </location>
</feature>
<dbReference type="PANTHER" id="PTHR34138:SF1">
    <property type="entry name" value="CELL SHAPE-DETERMINING PROTEIN MREC"/>
    <property type="match status" value="1"/>
</dbReference>
<dbReference type="Proteomes" id="UP000192708">
    <property type="component" value="Unassembled WGS sequence"/>
</dbReference>
<comment type="function">
    <text evidence="5">Involved in formation and maintenance of cell shape.</text>
</comment>
<dbReference type="Gene3D" id="2.40.10.350">
    <property type="entry name" value="Rod shape-determining protein MreC, domain 2"/>
    <property type="match status" value="1"/>
</dbReference>
<feature type="domain" description="Rod shape-determining protein MreC beta-barrel core" evidence="7">
    <location>
        <begin position="126"/>
        <end position="272"/>
    </location>
</feature>
<gene>
    <name evidence="8" type="ORF">SAMN06296008_110132</name>
</gene>
<dbReference type="InterPro" id="IPR007221">
    <property type="entry name" value="MreC"/>
</dbReference>
<dbReference type="Pfam" id="PF04085">
    <property type="entry name" value="MreC"/>
    <property type="match status" value="1"/>
</dbReference>
<dbReference type="InterPro" id="IPR055342">
    <property type="entry name" value="MreC_beta-barrel_core"/>
</dbReference>
<evidence type="ECO:0000313" key="8">
    <source>
        <dbReference type="EMBL" id="SMC65126.1"/>
    </source>
</evidence>
<evidence type="ECO:0000313" key="9">
    <source>
        <dbReference type="Proteomes" id="UP000192708"/>
    </source>
</evidence>
<dbReference type="RefSeq" id="WP_084284161.1">
    <property type="nucleotide sequence ID" value="NZ_FWXJ01000010.1"/>
</dbReference>
<evidence type="ECO:0000256" key="1">
    <source>
        <dbReference type="ARBA" id="ARBA00009369"/>
    </source>
</evidence>
<dbReference type="STRING" id="1938817.SAMN06296008_110132"/>
<dbReference type="GO" id="GO:0005886">
    <property type="term" value="C:plasma membrane"/>
    <property type="evidence" value="ECO:0007669"/>
    <property type="project" value="TreeGrafter"/>
</dbReference>
<evidence type="ECO:0000256" key="6">
    <source>
        <dbReference type="SAM" id="Coils"/>
    </source>
</evidence>
<dbReference type="Gene3D" id="2.40.10.340">
    <property type="entry name" value="Rod shape-determining protein MreC, domain 1"/>
    <property type="match status" value="1"/>
</dbReference>
<reference evidence="8 9" key="1">
    <citation type="submission" date="2017-04" db="EMBL/GenBank/DDBJ databases">
        <authorList>
            <person name="Afonso C.L."/>
            <person name="Miller P.J."/>
            <person name="Scott M.A."/>
            <person name="Spackman E."/>
            <person name="Goraichik I."/>
            <person name="Dimitrov K.M."/>
            <person name="Suarez D.L."/>
            <person name="Swayne D.E."/>
        </authorList>
    </citation>
    <scope>NUCLEOTIDE SEQUENCE [LARGE SCALE GENOMIC DNA]</scope>
    <source>
        <strain evidence="8 9">VK13</strain>
    </source>
</reference>